<name>A0A268F223_9BACL</name>
<dbReference type="InterPro" id="IPR006047">
    <property type="entry name" value="GH13_cat_dom"/>
</dbReference>
<dbReference type="Pfam" id="PF00128">
    <property type="entry name" value="Alpha-amylase"/>
    <property type="match status" value="1"/>
</dbReference>
<gene>
    <name evidence="6" type="ORF">CHH67_04025</name>
    <name evidence="5" type="ORF">GNP94_07630</name>
</gene>
<dbReference type="Gene3D" id="3.20.20.80">
    <property type="entry name" value="Glycosidases"/>
    <property type="match status" value="1"/>
</dbReference>
<dbReference type="CDD" id="cd02857">
    <property type="entry name" value="E_set_CDase_PDE_N"/>
    <property type="match status" value="1"/>
</dbReference>
<dbReference type="EMBL" id="WOAA01000004">
    <property type="protein sequence ID" value="MUG65878.1"/>
    <property type="molecule type" value="Genomic_DNA"/>
</dbReference>
<protein>
    <submittedName>
        <fullName evidence="6">Alpha-glycosidase</fullName>
    </submittedName>
</protein>
<keyword evidence="3 6" id="KW-0326">Glycosidase</keyword>
<dbReference type="GO" id="GO:0005975">
    <property type="term" value="P:carbohydrate metabolic process"/>
    <property type="evidence" value="ECO:0007669"/>
    <property type="project" value="InterPro"/>
</dbReference>
<evidence type="ECO:0000313" key="8">
    <source>
        <dbReference type="Proteomes" id="UP000435177"/>
    </source>
</evidence>
<evidence type="ECO:0000313" key="7">
    <source>
        <dbReference type="Proteomes" id="UP000215596"/>
    </source>
</evidence>
<dbReference type="InterPro" id="IPR013780">
    <property type="entry name" value="Glyco_hydro_b"/>
</dbReference>
<dbReference type="Proteomes" id="UP000215596">
    <property type="component" value="Unassembled WGS sequence"/>
</dbReference>
<dbReference type="SMART" id="SM00642">
    <property type="entry name" value="Aamy"/>
    <property type="match status" value="1"/>
</dbReference>
<dbReference type="PANTHER" id="PTHR10357">
    <property type="entry name" value="ALPHA-AMYLASE FAMILY MEMBER"/>
    <property type="match status" value="1"/>
</dbReference>
<dbReference type="InterPro" id="IPR004185">
    <property type="entry name" value="Glyco_hydro_13_lg-like_dom"/>
</dbReference>
<proteinExistence type="inferred from homology"/>
<dbReference type="InterPro" id="IPR013783">
    <property type="entry name" value="Ig-like_fold"/>
</dbReference>
<dbReference type="InterPro" id="IPR045857">
    <property type="entry name" value="O16G_dom_2"/>
</dbReference>
<reference evidence="5 8" key="2">
    <citation type="submission" date="2019-11" db="EMBL/GenBank/DDBJ databases">
        <title>Draft genome sequences of five Paenibacillus species of dairy origin.</title>
        <authorList>
            <person name="Olajide A.M."/>
            <person name="Chen S."/>
            <person name="Lapointe G."/>
        </authorList>
    </citation>
    <scope>NUCLEOTIDE SEQUENCE [LARGE SCALE GENOMIC DNA]</scope>
    <source>
        <strain evidence="5 8">3CS1</strain>
    </source>
</reference>
<dbReference type="Proteomes" id="UP000435177">
    <property type="component" value="Unassembled WGS sequence"/>
</dbReference>
<dbReference type="Gene3D" id="3.90.400.10">
    <property type="entry name" value="Oligo-1,6-glucosidase, Domain 2"/>
    <property type="match status" value="1"/>
</dbReference>
<evidence type="ECO:0000313" key="6">
    <source>
        <dbReference type="EMBL" id="PAD79384.1"/>
    </source>
</evidence>
<dbReference type="InterPro" id="IPR017853">
    <property type="entry name" value="GH"/>
</dbReference>
<comment type="similarity">
    <text evidence="1">Belongs to the glycosyl hydrolase 13 family.</text>
</comment>
<keyword evidence="8" id="KW-1185">Reference proteome</keyword>
<dbReference type="InterPro" id="IPR032091">
    <property type="entry name" value="Malt_amylase-like_C"/>
</dbReference>
<dbReference type="Gene3D" id="2.60.40.10">
    <property type="entry name" value="Immunoglobulins"/>
    <property type="match status" value="1"/>
</dbReference>
<comment type="caution">
    <text evidence="6">The sequence shown here is derived from an EMBL/GenBank/DDBJ whole genome shotgun (WGS) entry which is preliminary data.</text>
</comment>
<dbReference type="Gene3D" id="2.60.40.1180">
    <property type="entry name" value="Golgi alpha-mannosidase II"/>
    <property type="match status" value="1"/>
</dbReference>
<dbReference type="GO" id="GO:0004553">
    <property type="term" value="F:hydrolase activity, hydrolyzing O-glycosyl compounds"/>
    <property type="evidence" value="ECO:0007669"/>
    <property type="project" value="InterPro"/>
</dbReference>
<dbReference type="EMBL" id="NPBY01000012">
    <property type="protein sequence ID" value="PAD79384.1"/>
    <property type="molecule type" value="Genomic_DNA"/>
</dbReference>
<dbReference type="SUPFAM" id="SSF51011">
    <property type="entry name" value="Glycosyl hydrolase domain"/>
    <property type="match status" value="1"/>
</dbReference>
<evidence type="ECO:0000256" key="1">
    <source>
        <dbReference type="ARBA" id="ARBA00008061"/>
    </source>
</evidence>
<dbReference type="SUPFAM" id="SSF51445">
    <property type="entry name" value="(Trans)glycosidases"/>
    <property type="match status" value="1"/>
</dbReference>
<dbReference type="CDD" id="cd11338">
    <property type="entry name" value="AmyAc_CMD"/>
    <property type="match status" value="1"/>
</dbReference>
<organism evidence="6 7">
    <name type="scientific">Paenibacillus campinasensis</name>
    <dbReference type="NCBI Taxonomy" id="66347"/>
    <lineage>
        <taxon>Bacteria</taxon>
        <taxon>Bacillati</taxon>
        <taxon>Bacillota</taxon>
        <taxon>Bacilli</taxon>
        <taxon>Bacillales</taxon>
        <taxon>Paenibacillaceae</taxon>
        <taxon>Paenibacillus</taxon>
    </lineage>
</organism>
<dbReference type="OrthoDB" id="9805159at2"/>
<dbReference type="Pfam" id="PF02903">
    <property type="entry name" value="Alpha-amylase_N"/>
    <property type="match status" value="1"/>
</dbReference>
<dbReference type="Pfam" id="PF16657">
    <property type="entry name" value="Malt_amylase_C"/>
    <property type="match status" value="1"/>
</dbReference>
<sequence>MLLEALYHVPRDKWAYAYDPATIHLRVRTRKNDVDSVVAMTGDKYDWERTYFEITMEKAASDEMFDYWECAVRPKYKRLSYGFRIHDGKDTVYMVDSGITWDYPHPPAGYFEFPYIHEIDVFKVPEWAKEAVFYQIMTERFANGDPDNDPPGTEEWGGQPAVDNYFGGDLQGVLDHLDDLVELGINAIYFTPLFRSPSNHKYDTVDYKQVDPHFGDNELLKQVVDACHERGIRVMLDAVFNHCSEQFPPFQDVLKHGEQSKYADWFHVNKFPCEVKDGIPTYDTFGFFGNMPKFNTANPEVKEYLLDVAEYWIKEIKLDGWRLDVANEIDHHFWREFRQIVKSANPDAYIVGEVWSDSLNWLLGDQFDSVMNYPFADKVLEFFNGNMDGLAFANQIGGLLMRYPQQTNEVVFNLLCSHDTPRLLTRLGEDKRRMKLSVVFLFTFMGTPCIFYGDEVGLSGDGDPDCRQCMEWDPEKQDLDLYDFYRMMISLRKNFPALRQGRFRFLQANRNDPSIVYERADDQYHFIIWMNNSEEKRTLSHPIVTTDWYDALLDEPVKPVDGTMHIELEPYGYRILCRKLKSS</sequence>
<evidence type="ECO:0000259" key="4">
    <source>
        <dbReference type="SMART" id="SM00642"/>
    </source>
</evidence>
<evidence type="ECO:0000256" key="2">
    <source>
        <dbReference type="ARBA" id="ARBA00022801"/>
    </source>
</evidence>
<feature type="domain" description="Glycosyl hydrolase family 13 catalytic" evidence="4">
    <location>
        <begin position="135"/>
        <end position="492"/>
    </location>
</feature>
<dbReference type="AlphaFoldDB" id="A0A268F223"/>
<dbReference type="PANTHER" id="PTHR10357:SF210">
    <property type="entry name" value="MALTODEXTRIN GLUCOSIDASE"/>
    <property type="match status" value="1"/>
</dbReference>
<keyword evidence="2" id="KW-0378">Hydrolase</keyword>
<dbReference type="RefSeq" id="WP_095263703.1">
    <property type="nucleotide sequence ID" value="NZ_NPBY01000012.1"/>
</dbReference>
<accession>A0A268F223</accession>
<evidence type="ECO:0000313" key="5">
    <source>
        <dbReference type="EMBL" id="MUG65878.1"/>
    </source>
</evidence>
<evidence type="ECO:0000256" key="3">
    <source>
        <dbReference type="ARBA" id="ARBA00023295"/>
    </source>
</evidence>
<reference evidence="6 7" key="1">
    <citation type="submission" date="2017-07" db="EMBL/GenBank/DDBJ databases">
        <title>Isolation and whole genome analysis of endospore-forming bacteria from heroin.</title>
        <authorList>
            <person name="Kalinowski J."/>
            <person name="Ahrens B."/>
            <person name="Al-Dilaimi A."/>
            <person name="Winkler A."/>
            <person name="Wibberg D."/>
            <person name="Schleenbecker U."/>
            <person name="Ruckert C."/>
            <person name="Wolfel R."/>
            <person name="Grass G."/>
        </authorList>
    </citation>
    <scope>NUCLEOTIDE SEQUENCE [LARGE SCALE GENOMIC DNA]</scope>
    <source>
        <strain evidence="6 7">7537-G1</strain>
    </source>
</reference>